<dbReference type="Proteomes" id="UP000183832">
    <property type="component" value="Unassembled WGS sequence"/>
</dbReference>
<feature type="region of interest" description="Disordered" evidence="1">
    <location>
        <begin position="1"/>
        <end position="21"/>
    </location>
</feature>
<feature type="compositionally biased region" description="Basic residues" evidence="1">
    <location>
        <begin position="1"/>
        <end position="14"/>
    </location>
</feature>
<sequence>MTKRFVKSRKKGKNGRLDNLRENEKIYAESTALQYSLWFQLIYHLIQLSFRFQLLPLFLHHHNTTRPQLELESSFYPLQNGSNNRKRNKIGNSPEMMKPIPAAK</sequence>
<evidence type="ECO:0000256" key="1">
    <source>
        <dbReference type="SAM" id="MobiDB-lite"/>
    </source>
</evidence>
<feature type="region of interest" description="Disordered" evidence="1">
    <location>
        <begin position="76"/>
        <end position="104"/>
    </location>
</feature>
<reference evidence="2 3" key="1">
    <citation type="submission" date="2015-04" db="EMBL/GenBank/DDBJ databases">
        <authorList>
            <person name="Syromyatnikov M.Y."/>
            <person name="Popov V.N."/>
        </authorList>
    </citation>
    <scope>NUCLEOTIDE SEQUENCE [LARGE SCALE GENOMIC DNA]</scope>
</reference>
<name>A0A1J1IVU3_9DIPT</name>
<keyword evidence="3" id="KW-1185">Reference proteome</keyword>
<accession>A0A1J1IVU3</accession>
<evidence type="ECO:0000313" key="3">
    <source>
        <dbReference type="Proteomes" id="UP000183832"/>
    </source>
</evidence>
<evidence type="ECO:0000313" key="2">
    <source>
        <dbReference type="EMBL" id="CRL04224.1"/>
    </source>
</evidence>
<dbReference type="AlphaFoldDB" id="A0A1J1IVU3"/>
<proteinExistence type="predicted"/>
<gene>
    <name evidence="2" type="ORF">CLUMA_CG017329</name>
</gene>
<organism evidence="2 3">
    <name type="scientific">Clunio marinus</name>
    <dbReference type="NCBI Taxonomy" id="568069"/>
    <lineage>
        <taxon>Eukaryota</taxon>
        <taxon>Metazoa</taxon>
        <taxon>Ecdysozoa</taxon>
        <taxon>Arthropoda</taxon>
        <taxon>Hexapoda</taxon>
        <taxon>Insecta</taxon>
        <taxon>Pterygota</taxon>
        <taxon>Neoptera</taxon>
        <taxon>Endopterygota</taxon>
        <taxon>Diptera</taxon>
        <taxon>Nematocera</taxon>
        <taxon>Chironomoidea</taxon>
        <taxon>Chironomidae</taxon>
        <taxon>Clunio</taxon>
    </lineage>
</organism>
<protein>
    <submittedName>
        <fullName evidence="2">CLUMA_CG017329, isoform A</fullName>
    </submittedName>
</protein>
<dbReference type="EMBL" id="CVRI01000063">
    <property type="protein sequence ID" value="CRL04224.1"/>
    <property type="molecule type" value="Genomic_DNA"/>
</dbReference>